<dbReference type="GO" id="GO:0008750">
    <property type="term" value="F:proton-translocating NAD(P)+ transhydrogenase activity"/>
    <property type="evidence" value="ECO:0007669"/>
    <property type="project" value="UniProtKB-EC"/>
</dbReference>
<dbReference type="EMBL" id="CT867997">
    <property type="protein sequence ID" value="CAK58432.1"/>
    <property type="molecule type" value="Genomic_DNA"/>
</dbReference>
<accession>A0BIR5</accession>
<evidence type="ECO:0000256" key="3">
    <source>
        <dbReference type="ARBA" id="ARBA00022967"/>
    </source>
</evidence>
<gene>
    <name evidence="8" type="ORF">GSPATT00004804001</name>
</gene>
<feature type="transmembrane region" description="Helical" evidence="6">
    <location>
        <begin position="216"/>
        <end position="237"/>
    </location>
</feature>
<dbReference type="Pfam" id="PF02233">
    <property type="entry name" value="PNTB"/>
    <property type="match status" value="1"/>
</dbReference>
<dbReference type="PANTHER" id="PTHR10160:SF19">
    <property type="entry name" value="PROTON-TRANSLOCATING NAD(P)(+) TRANSHYDROGENASE"/>
    <property type="match status" value="1"/>
</dbReference>
<dbReference type="GeneID" id="5011614"/>
<evidence type="ECO:0000259" key="7">
    <source>
        <dbReference type="Pfam" id="PF02233"/>
    </source>
</evidence>
<evidence type="ECO:0000256" key="1">
    <source>
        <dbReference type="ARBA" id="ARBA00012943"/>
    </source>
</evidence>
<comment type="catalytic activity">
    <reaction evidence="5">
        <text>NAD(+) + NADPH + H(+)(in) = NADH + NADP(+) + H(+)(out)</text>
        <dbReference type="Rhea" id="RHEA:47992"/>
        <dbReference type="ChEBI" id="CHEBI:15378"/>
        <dbReference type="ChEBI" id="CHEBI:57540"/>
        <dbReference type="ChEBI" id="CHEBI:57783"/>
        <dbReference type="ChEBI" id="CHEBI:57945"/>
        <dbReference type="ChEBI" id="CHEBI:58349"/>
        <dbReference type="EC" id="7.1.1.1"/>
    </reaction>
</comment>
<reference evidence="8 9" key="1">
    <citation type="journal article" date="2006" name="Nature">
        <title>Global trends of whole-genome duplications revealed by the ciliate Paramecium tetraurelia.</title>
        <authorList>
            <consortium name="Genoscope"/>
            <person name="Aury J.-M."/>
            <person name="Jaillon O."/>
            <person name="Duret L."/>
            <person name="Noel B."/>
            <person name="Jubin C."/>
            <person name="Porcel B.M."/>
            <person name="Segurens B."/>
            <person name="Daubin V."/>
            <person name="Anthouard V."/>
            <person name="Aiach N."/>
            <person name="Arnaiz O."/>
            <person name="Billaut A."/>
            <person name="Beisson J."/>
            <person name="Blanc I."/>
            <person name="Bouhouche K."/>
            <person name="Camara F."/>
            <person name="Duharcourt S."/>
            <person name="Guigo R."/>
            <person name="Gogendeau D."/>
            <person name="Katinka M."/>
            <person name="Keller A.-M."/>
            <person name="Kissmehl R."/>
            <person name="Klotz C."/>
            <person name="Koll F."/>
            <person name="Le Moue A."/>
            <person name="Lepere C."/>
            <person name="Malinsky S."/>
            <person name="Nowacki M."/>
            <person name="Nowak J.K."/>
            <person name="Plattner H."/>
            <person name="Poulain J."/>
            <person name="Ruiz F."/>
            <person name="Serrano V."/>
            <person name="Zagulski M."/>
            <person name="Dessen P."/>
            <person name="Betermier M."/>
            <person name="Weissenbach J."/>
            <person name="Scarpelli C."/>
            <person name="Schachter V."/>
            <person name="Sperling L."/>
            <person name="Meyer E."/>
            <person name="Cohen J."/>
            <person name="Wincker P."/>
        </authorList>
    </citation>
    <scope>NUCLEOTIDE SEQUENCE [LARGE SCALE GENOMIC DNA]</scope>
    <source>
        <strain evidence="8 9">Stock d4-2</strain>
    </source>
</reference>
<keyword evidence="3" id="KW-1278">Translocase</keyword>
<protein>
    <recommendedName>
        <fullName evidence="1">proton-translocating NAD(P)(+) transhydrogenase</fullName>
        <ecNumber evidence="1">7.1.1.1</ecNumber>
    </recommendedName>
</protein>
<evidence type="ECO:0000256" key="5">
    <source>
        <dbReference type="ARBA" id="ARBA00048202"/>
    </source>
</evidence>
<evidence type="ECO:0000256" key="4">
    <source>
        <dbReference type="ARBA" id="ARBA00023027"/>
    </source>
</evidence>
<keyword evidence="4" id="KW-0520">NAD</keyword>
<sequence>MTQVNLNDDVVRQSLVTLNGELKQPPLSIIISKSELQQLIQLKLHLLIKNKKSKYSVVSQSHKECQYFRRPTDLAEYNYLMALAGATGVLGYYEPLTNLSYLVSSVTCILAIGGLAQQQTAQIDNILVVLELDWVLLALLDLKDSPQNYQLNGHQLLFQDLLLVVQLLPELQSLIYLNQLPASIRCWFSSSLNFYWQLFTCIPHLAEDPAALFHKLSIFFGIFTSGITFTGSLIALAKLQIYCLQIQQLFLITIKQTLHWQPYLCIFINPQSNRQFFCWNDSFVNSNSYQQNFRNYIN</sequence>
<dbReference type="RefSeq" id="XP_001425830.1">
    <property type="nucleotide sequence ID" value="XM_001425793.1"/>
</dbReference>
<organism evidence="8 9">
    <name type="scientific">Paramecium tetraurelia</name>
    <dbReference type="NCBI Taxonomy" id="5888"/>
    <lineage>
        <taxon>Eukaryota</taxon>
        <taxon>Sar</taxon>
        <taxon>Alveolata</taxon>
        <taxon>Ciliophora</taxon>
        <taxon>Intramacronucleata</taxon>
        <taxon>Oligohymenophorea</taxon>
        <taxon>Peniculida</taxon>
        <taxon>Parameciidae</taxon>
        <taxon>Paramecium</taxon>
    </lineage>
</organism>
<dbReference type="STRING" id="5888.A0BIR5"/>
<keyword evidence="2" id="KW-0521">NADP</keyword>
<keyword evidence="6" id="KW-0472">Membrane</keyword>
<dbReference type="KEGG" id="ptm:GSPATT00004804001"/>
<keyword evidence="6" id="KW-1133">Transmembrane helix</keyword>
<evidence type="ECO:0000256" key="6">
    <source>
        <dbReference type="SAM" id="Phobius"/>
    </source>
</evidence>
<dbReference type="GO" id="GO:0006740">
    <property type="term" value="P:NADPH regeneration"/>
    <property type="evidence" value="ECO:0000318"/>
    <property type="project" value="GO_Central"/>
</dbReference>
<dbReference type="AlphaFoldDB" id="A0BIR5"/>
<dbReference type="HOGENOM" id="CLU_935245_0_0_1"/>
<evidence type="ECO:0000313" key="8">
    <source>
        <dbReference type="EMBL" id="CAK58432.1"/>
    </source>
</evidence>
<dbReference type="GO" id="GO:0050661">
    <property type="term" value="F:NADP binding"/>
    <property type="evidence" value="ECO:0000318"/>
    <property type="project" value="GO_Central"/>
</dbReference>
<dbReference type="InParanoid" id="A0BIR5"/>
<evidence type="ECO:0000313" key="9">
    <source>
        <dbReference type="Proteomes" id="UP000000600"/>
    </source>
</evidence>
<dbReference type="EC" id="7.1.1.1" evidence="1"/>
<keyword evidence="9" id="KW-1185">Reference proteome</keyword>
<dbReference type="Proteomes" id="UP000000600">
    <property type="component" value="Unassembled WGS sequence"/>
</dbReference>
<name>A0BIR5_PARTE</name>
<keyword evidence="6" id="KW-0812">Transmembrane</keyword>
<dbReference type="PANTHER" id="PTHR10160">
    <property type="entry name" value="NAD(P) TRANSHYDROGENASE"/>
    <property type="match status" value="1"/>
</dbReference>
<dbReference type="InterPro" id="IPR034300">
    <property type="entry name" value="PNTB-like"/>
</dbReference>
<feature type="domain" description="NADP transhydrogenase beta-like" evidence="7">
    <location>
        <begin position="98"/>
        <end position="242"/>
    </location>
</feature>
<evidence type="ECO:0000256" key="2">
    <source>
        <dbReference type="ARBA" id="ARBA00022857"/>
    </source>
</evidence>
<proteinExistence type="predicted"/>